<feature type="domain" description="Type ISP restriction-modification enzyme LLaBIII C-terminal specificity" evidence="1">
    <location>
        <begin position="441"/>
        <end position="829"/>
    </location>
</feature>
<keyword evidence="3" id="KW-1185">Reference proteome</keyword>
<organism evidence="2 3">
    <name type="scientific">Corynebacterium mendelii</name>
    <dbReference type="NCBI Taxonomy" id="2765362"/>
    <lineage>
        <taxon>Bacteria</taxon>
        <taxon>Bacillati</taxon>
        <taxon>Actinomycetota</taxon>
        <taxon>Actinomycetes</taxon>
        <taxon>Mycobacteriales</taxon>
        <taxon>Corynebacteriaceae</taxon>
        <taxon>Corynebacterium</taxon>
    </lineage>
</organism>
<reference evidence="2" key="1">
    <citation type="submission" date="2021-03" db="EMBL/GenBank/DDBJ databases">
        <authorList>
            <person name="Sun Q."/>
        </authorList>
    </citation>
    <scope>NUCLEOTIDE SEQUENCE</scope>
    <source>
        <strain evidence="2">CCM 8862</strain>
    </source>
</reference>
<gene>
    <name evidence="2" type="ORF">JZY06_00340</name>
</gene>
<dbReference type="InterPro" id="IPR041635">
    <property type="entry name" value="Type_ISP_LLaBIII_C"/>
</dbReference>
<proteinExistence type="predicted"/>
<evidence type="ECO:0000259" key="1">
    <source>
        <dbReference type="Pfam" id="PF18135"/>
    </source>
</evidence>
<dbReference type="SUPFAM" id="SSF53335">
    <property type="entry name" value="S-adenosyl-L-methionine-dependent methyltransferases"/>
    <property type="match status" value="1"/>
</dbReference>
<dbReference type="Proteomes" id="UP000664332">
    <property type="component" value="Unassembled WGS sequence"/>
</dbReference>
<comment type="caution">
    <text evidence="2">The sequence shown here is derived from an EMBL/GenBank/DDBJ whole genome shotgun (WGS) entry which is preliminary data.</text>
</comment>
<dbReference type="EMBL" id="JAFLEQ010000003">
    <property type="protein sequence ID" value="MBN9643084.1"/>
    <property type="molecule type" value="Genomic_DNA"/>
</dbReference>
<evidence type="ECO:0000313" key="2">
    <source>
        <dbReference type="EMBL" id="MBN9643084.1"/>
    </source>
</evidence>
<dbReference type="AlphaFoldDB" id="A0A939ISS5"/>
<evidence type="ECO:0000313" key="3">
    <source>
        <dbReference type="Proteomes" id="UP000664332"/>
    </source>
</evidence>
<dbReference type="Pfam" id="PF18135">
    <property type="entry name" value="Type_ISP_C"/>
    <property type="match status" value="1"/>
</dbReference>
<dbReference type="InterPro" id="IPR029063">
    <property type="entry name" value="SAM-dependent_MTases_sf"/>
</dbReference>
<accession>A0A939ISS5</accession>
<dbReference type="RefSeq" id="WP_207117500.1">
    <property type="nucleotide sequence ID" value="NZ_JAFLEQ010000003.1"/>
</dbReference>
<protein>
    <recommendedName>
        <fullName evidence="1">Type ISP restriction-modification enzyme LLaBIII C-terminal specificity domain-containing protein</fullName>
    </recommendedName>
</protein>
<name>A0A939ISS5_9CORY</name>
<sequence length="866" mass="94565">MDTDDLVLTTAGMAVVELAGQISRDQGRDEPDLDTAARVILQPVAELFFGPRARVCDPGDWRRFSPATRTGDMGLFYDFVRRRLAGCGDDRAARQDLFTVVVDRVAAVLHEDPAVVTFTPSCLADWMIRATDTLSRRHFGHGLASRGIAVGDAFSGAGVFPGRLIDFLHTGDNEAVDLARLVANDIVPLARDLTAAVIADATGQLPPRRPACNTFTSGAHEFWGAACDLPVKILLGAPPLGAPQGGFSQPAAHHPAPEVDKRITDTYAAAAGGSDPASLYDDSVRALRWATDAVGQTGIVAFLTSNSWLSSLAGRGIRTVVEQEFSEITIVNLRGDRGKAGRAATAEGDNIVGAEMGIHIFLGVKNPAATTCVIRYAETPEALSAKSKLAYLADHDLDSLDTATITPDSRANWLPRDAADFSGFFPLAAAGDDTALGLPAVFLSSSQGLDTARDRWCWNFSRRALIHNVQSTIRIFNQAVELFDPGELTPGQRLTRAEEFLRRHPELTVRDSISWDRSLLSRLAEGQPLQFDPANIRRGLYRPTCRQWVYFDRGLNDMRGRLPEFFPTAANDNLGFFTTGPFDDRSFGVCAADGIVHRRLWESRPGYFFPRWRWQKVSLEEELAAETDPAAGPDSPAAAGQVVAGYRRVDNISDAVAEYYRRTVDPAVGKDDIFFYVYGWLHNPHYRERYRRELNESLPRIPAPSGPARFRAIADLGQKLMGLHLRYDLLKPWNLSVSMHPGGNDSKSGYGVIENLSHPVTTEPSTGGRIPDPTTIRITDALSVAGIPECAGDFLVGSRSPLRWLVHGWAVTRDETGRIINDPNRAEEIDGNPRAMVTMIGQLTTMSVVSAQLIDEVFGPVAPTGR</sequence>
<dbReference type="Gene3D" id="3.40.50.150">
    <property type="entry name" value="Vaccinia Virus protein VP39"/>
    <property type="match status" value="1"/>
</dbReference>